<proteinExistence type="predicted"/>
<reference evidence="1 2" key="1">
    <citation type="submission" date="2018-02" db="EMBL/GenBank/DDBJ databases">
        <title>Genome sequences of Apibacter spp., gut symbionts of Asian honey bees.</title>
        <authorList>
            <person name="Kwong W.K."/>
            <person name="Steele M.I."/>
            <person name="Moran N.A."/>
        </authorList>
    </citation>
    <scope>NUCLEOTIDE SEQUENCE [LARGE SCALE GENOMIC DNA]</scope>
    <source>
        <strain evidence="2">wkB301</strain>
    </source>
</reference>
<evidence type="ECO:0000313" key="2">
    <source>
        <dbReference type="Proteomes" id="UP000238042"/>
    </source>
</evidence>
<dbReference type="AlphaFoldDB" id="A0A2S8AFI9"/>
<dbReference type="Proteomes" id="UP000238042">
    <property type="component" value="Unassembled WGS sequence"/>
</dbReference>
<comment type="caution">
    <text evidence="1">The sequence shown here is derived from an EMBL/GenBank/DDBJ whole genome shotgun (WGS) entry which is preliminary data.</text>
</comment>
<keyword evidence="2" id="KW-1185">Reference proteome</keyword>
<dbReference type="EMBL" id="PSZM01000008">
    <property type="protein sequence ID" value="PQL94636.1"/>
    <property type="molecule type" value="Genomic_DNA"/>
</dbReference>
<sequence length="71" mass="8195">MEKEGFKIGGYKLEAMYMDRQGGGTYFSIKQLKQGGTFIRLDWGKHKSSSKYFHIHSRFYIGNKKIGSTKP</sequence>
<name>A0A2S8AFI9_9FLAO</name>
<evidence type="ECO:0000313" key="1">
    <source>
        <dbReference type="EMBL" id="PQL94636.1"/>
    </source>
</evidence>
<accession>A0A2S8AFI9</accession>
<protein>
    <submittedName>
        <fullName evidence="1">Uncharacterized protein</fullName>
    </submittedName>
</protein>
<organism evidence="1 2">
    <name type="scientific">Apibacter adventoris</name>
    <dbReference type="NCBI Taxonomy" id="1679466"/>
    <lineage>
        <taxon>Bacteria</taxon>
        <taxon>Pseudomonadati</taxon>
        <taxon>Bacteroidota</taxon>
        <taxon>Flavobacteriia</taxon>
        <taxon>Flavobacteriales</taxon>
        <taxon>Weeksellaceae</taxon>
        <taxon>Apibacter</taxon>
    </lineage>
</organism>
<gene>
    <name evidence="1" type="ORF">C4S77_02915</name>
</gene>